<evidence type="ECO:0000256" key="1">
    <source>
        <dbReference type="SAM" id="MobiDB-lite"/>
    </source>
</evidence>
<sequence length="102" mass="10956">MASDGGNGTGKCVARGQTNESALLNNNFPQTRHHGNWKVAEGAGDRRGVTDPRGERGDEVKSATTTTTTGDYWPSRGQQQQQPITSFSRGVSGQFDGKMPLF</sequence>
<organism evidence="2 3">
    <name type="scientific">Heterodera schachtii</name>
    <name type="common">Sugarbeet cyst nematode worm</name>
    <name type="synonym">Tylenchus schachtii</name>
    <dbReference type="NCBI Taxonomy" id="97005"/>
    <lineage>
        <taxon>Eukaryota</taxon>
        <taxon>Metazoa</taxon>
        <taxon>Ecdysozoa</taxon>
        <taxon>Nematoda</taxon>
        <taxon>Chromadorea</taxon>
        <taxon>Rhabditida</taxon>
        <taxon>Tylenchina</taxon>
        <taxon>Tylenchomorpha</taxon>
        <taxon>Tylenchoidea</taxon>
        <taxon>Heteroderidae</taxon>
        <taxon>Heteroderinae</taxon>
        <taxon>Heterodera</taxon>
    </lineage>
</organism>
<gene>
    <name evidence="2" type="ORF">niasHS_013175</name>
</gene>
<accession>A0ABD2II61</accession>
<name>A0ABD2II61_HETSC</name>
<dbReference type="AlphaFoldDB" id="A0ABD2II61"/>
<reference evidence="2 3" key="1">
    <citation type="submission" date="2024-10" db="EMBL/GenBank/DDBJ databases">
        <authorList>
            <person name="Kim D."/>
        </authorList>
    </citation>
    <scope>NUCLEOTIDE SEQUENCE [LARGE SCALE GENOMIC DNA]</scope>
    <source>
        <strain evidence="2">Taebaek</strain>
    </source>
</reference>
<dbReference type="Proteomes" id="UP001620645">
    <property type="component" value="Unassembled WGS sequence"/>
</dbReference>
<feature type="compositionally biased region" description="Polar residues" evidence="1">
    <location>
        <begin position="16"/>
        <end position="30"/>
    </location>
</feature>
<comment type="caution">
    <text evidence="2">The sequence shown here is derived from an EMBL/GenBank/DDBJ whole genome shotgun (WGS) entry which is preliminary data.</text>
</comment>
<proteinExistence type="predicted"/>
<feature type="compositionally biased region" description="Basic and acidic residues" evidence="1">
    <location>
        <begin position="43"/>
        <end position="61"/>
    </location>
</feature>
<feature type="region of interest" description="Disordered" evidence="1">
    <location>
        <begin position="1"/>
        <end position="102"/>
    </location>
</feature>
<keyword evidence="3" id="KW-1185">Reference proteome</keyword>
<dbReference type="EMBL" id="JBICCN010000327">
    <property type="protein sequence ID" value="KAL3077186.1"/>
    <property type="molecule type" value="Genomic_DNA"/>
</dbReference>
<evidence type="ECO:0000313" key="2">
    <source>
        <dbReference type="EMBL" id="KAL3077186.1"/>
    </source>
</evidence>
<protein>
    <submittedName>
        <fullName evidence="2">Uncharacterized protein</fullName>
    </submittedName>
</protein>
<evidence type="ECO:0000313" key="3">
    <source>
        <dbReference type="Proteomes" id="UP001620645"/>
    </source>
</evidence>
<feature type="compositionally biased region" description="Polar residues" evidence="1">
    <location>
        <begin position="62"/>
        <end position="91"/>
    </location>
</feature>